<evidence type="ECO:0000313" key="5">
    <source>
        <dbReference type="EMBL" id="PPR07991.1"/>
    </source>
</evidence>
<feature type="compositionally biased region" description="Gly residues" evidence="2">
    <location>
        <begin position="1184"/>
        <end position="1195"/>
    </location>
</feature>
<dbReference type="Gene3D" id="1.10.10.60">
    <property type="entry name" value="Homeodomain-like"/>
    <property type="match status" value="1"/>
</dbReference>
<feature type="compositionally biased region" description="Polar residues" evidence="2">
    <location>
        <begin position="1257"/>
        <end position="1266"/>
    </location>
</feature>
<feature type="compositionally biased region" description="Polar residues" evidence="2">
    <location>
        <begin position="1885"/>
        <end position="1919"/>
    </location>
</feature>
<feature type="region of interest" description="Disordered" evidence="2">
    <location>
        <begin position="843"/>
        <end position="904"/>
    </location>
</feature>
<feature type="region of interest" description="Disordered" evidence="2">
    <location>
        <begin position="922"/>
        <end position="965"/>
    </location>
</feature>
<evidence type="ECO:0000256" key="2">
    <source>
        <dbReference type="SAM" id="MobiDB-lite"/>
    </source>
</evidence>
<dbReference type="PROSITE" id="PS51294">
    <property type="entry name" value="HTH_MYB"/>
    <property type="match status" value="2"/>
</dbReference>
<feature type="domain" description="Myb-like" evidence="3">
    <location>
        <begin position="294"/>
        <end position="348"/>
    </location>
</feature>
<feature type="compositionally biased region" description="Polar residues" evidence="2">
    <location>
        <begin position="192"/>
        <end position="201"/>
    </location>
</feature>
<dbReference type="SUPFAM" id="SSF46689">
    <property type="entry name" value="Homeodomain-like"/>
    <property type="match status" value="2"/>
</dbReference>
<accession>A0A409YYA3</accession>
<evidence type="ECO:0000313" key="6">
    <source>
        <dbReference type="Proteomes" id="UP000284842"/>
    </source>
</evidence>
<dbReference type="PANTHER" id="PTHR46734">
    <property type="entry name" value="TELOMERIC REPEAT-BINDING FACTOR 1 TERF1"/>
    <property type="match status" value="1"/>
</dbReference>
<feature type="compositionally biased region" description="Low complexity" evidence="2">
    <location>
        <begin position="1"/>
        <end position="31"/>
    </location>
</feature>
<feature type="compositionally biased region" description="Polar residues" evidence="2">
    <location>
        <begin position="894"/>
        <end position="904"/>
    </location>
</feature>
<feature type="compositionally biased region" description="Polar residues" evidence="2">
    <location>
        <begin position="1282"/>
        <end position="1306"/>
    </location>
</feature>
<feature type="region of interest" description="Disordered" evidence="2">
    <location>
        <begin position="1361"/>
        <end position="1431"/>
    </location>
</feature>
<feature type="compositionally biased region" description="Polar residues" evidence="2">
    <location>
        <begin position="597"/>
        <end position="609"/>
    </location>
</feature>
<feature type="region of interest" description="Disordered" evidence="2">
    <location>
        <begin position="1654"/>
        <end position="1740"/>
    </location>
</feature>
<feature type="compositionally biased region" description="Polar residues" evidence="2">
    <location>
        <begin position="85"/>
        <end position="108"/>
    </location>
</feature>
<feature type="compositionally biased region" description="Low complexity" evidence="2">
    <location>
        <begin position="930"/>
        <end position="944"/>
    </location>
</feature>
<dbReference type="CDD" id="cd11660">
    <property type="entry name" value="SANT_TRF"/>
    <property type="match status" value="2"/>
</dbReference>
<dbReference type="InterPro" id="IPR052450">
    <property type="entry name" value="TRBD-Containing_Protein"/>
</dbReference>
<feature type="region of interest" description="Disordered" evidence="2">
    <location>
        <begin position="1854"/>
        <end position="2040"/>
    </location>
</feature>
<feature type="compositionally biased region" description="Basic and acidic residues" evidence="2">
    <location>
        <begin position="1370"/>
        <end position="1403"/>
    </location>
</feature>
<feature type="domain" description="Myb-like" evidence="3">
    <location>
        <begin position="206"/>
        <end position="261"/>
    </location>
</feature>
<feature type="domain" description="HTH myb-type" evidence="4">
    <location>
        <begin position="294"/>
        <end position="352"/>
    </location>
</feature>
<feature type="region of interest" description="Disordered" evidence="2">
    <location>
        <begin position="1"/>
        <end position="111"/>
    </location>
</feature>
<comment type="caution">
    <text evidence="5">The sequence shown here is derived from an EMBL/GenBank/DDBJ whole genome shotgun (WGS) entry which is preliminary data.</text>
</comment>
<feature type="compositionally biased region" description="Polar residues" evidence="2">
    <location>
        <begin position="1854"/>
        <end position="1866"/>
    </location>
</feature>
<gene>
    <name evidence="5" type="ORF">CVT24_002703</name>
</gene>
<feature type="compositionally biased region" description="Low complexity" evidence="2">
    <location>
        <begin position="725"/>
        <end position="734"/>
    </location>
</feature>
<name>A0A409YYA3_9AGAR</name>
<feature type="compositionally biased region" description="Low complexity" evidence="2">
    <location>
        <begin position="1955"/>
        <end position="1972"/>
    </location>
</feature>
<feature type="region of interest" description="Disordered" evidence="2">
    <location>
        <begin position="1181"/>
        <end position="1213"/>
    </location>
</feature>
<keyword evidence="6" id="KW-1185">Reference proteome</keyword>
<feature type="compositionally biased region" description="Basic and acidic residues" evidence="2">
    <location>
        <begin position="366"/>
        <end position="389"/>
    </location>
</feature>
<feature type="compositionally biased region" description="Polar residues" evidence="2">
    <location>
        <begin position="32"/>
        <end position="54"/>
    </location>
</feature>
<feature type="compositionally biased region" description="Low complexity" evidence="2">
    <location>
        <begin position="1554"/>
        <end position="1593"/>
    </location>
</feature>
<dbReference type="EMBL" id="NHTK01000202">
    <property type="protein sequence ID" value="PPR07991.1"/>
    <property type="molecule type" value="Genomic_DNA"/>
</dbReference>
<dbReference type="Gene3D" id="1.10.246.220">
    <property type="match status" value="1"/>
</dbReference>
<evidence type="ECO:0008006" key="7">
    <source>
        <dbReference type="Google" id="ProtNLM"/>
    </source>
</evidence>
<organism evidence="5 6">
    <name type="scientific">Panaeolus cyanescens</name>
    <dbReference type="NCBI Taxonomy" id="181874"/>
    <lineage>
        <taxon>Eukaryota</taxon>
        <taxon>Fungi</taxon>
        <taxon>Dikarya</taxon>
        <taxon>Basidiomycota</taxon>
        <taxon>Agaricomycotina</taxon>
        <taxon>Agaricomycetes</taxon>
        <taxon>Agaricomycetidae</taxon>
        <taxon>Agaricales</taxon>
        <taxon>Agaricineae</taxon>
        <taxon>Galeropsidaceae</taxon>
        <taxon>Panaeolus</taxon>
    </lineage>
</organism>
<dbReference type="InterPro" id="IPR001005">
    <property type="entry name" value="SANT/Myb"/>
</dbReference>
<feature type="compositionally biased region" description="Low complexity" evidence="2">
    <location>
        <begin position="1996"/>
        <end position="2013"/>
    </location>
</feature>
<protein>
    <recommendedName>
        <fullName evidence="7">Myb-like domain-containing protein</fullName>
    </recommendedName>
</protein>
<keyword evidence="1" id="KW-0539">Nucleus</keyword>
<dbReference type="Proteomes" id="UP000284842">
    <property type="component" value="Unassembled WGS sequence"/>
</dbReference>
<feature type="compositionally biased region" description="Polar residues" evidence="2">
    <location>
        <begin position="1934"/>
        <end position="1946"/>
    </location>
</feature>
<reference evidence="5 6" key="1">
    <citation type="journal article" date="2018" name="Evol. Lett.">
        <title>Horizontal gene cluster transfer increased hallucinogenic mushroom diversity.</title>
        <authorList>
            <person name="Reynolds H.T."/>
            <person name="Vijayakumar V."/>
            <person name="Gluck-Thaler E."/>
            <person name="Korotkin H.B."/>
            <person name="Matheny P.B."/>
            <person name="Slot J.C."/>
        </authorList>
    </citation>
    <scope>NUCLEOTIDE SEQUENCE [LARGE SCALE GENOMIC DNA]</scope>
    <source>
        <strain evidence="5 6">2629</strain>
    </source>
</reference>
<dbReference type="InParanoid" id="A0A409YYA3"/>
<feature type="region of interest" description="Disordered" evidence="2">
    <location>
        <begin position="1237"/>
        <end position="1331"/>
    </location>
</feature>
<dbReference type="OrthoDB" id="608866at2759"/>
<dbReference type="Pfam" id="PF00249">
    <property type="entry name" value="Myb_DNA-binding"/>
    <property type="match status" value="2"/>
</dbReference>
<feature type="compositionally biased region" description="Acidic residues" evidence="2">
    <location>
        <begin position="130"/>
        <end position="142"/>
    </location>
</feature>
<evidence type="ECO:0000256" key="1">
    <source>
        <dbReference type="ARBA" id="ARBA00023242"/>
    </source>
</evidence>
<feature type="region of interest" description="Disordered" evidence="2">
    <location>
        <begin position="520"/>
        <end position="681"/>
    </location>
</feature>
<feature type="compositionally biased region" description="Basic and acidic residues" evidence="2">
    <location>
        <begin position="878"/>
        <end position="893"/>
    </location>
</feature>
<dbReference type="PROSITE" id="PS50090">
    <property type="entry name" value="MYB_LIKE"/>
    <property type="match status" value="2"/>
</dbReference>
<dbReference type="SMART" id="SM00717">
    <property type="entry name" value="SANT"/>
    <property type="match status" value="2"/>
</dbReference>
<feature type="compositionally biased region" description="Basic and acidic residues" evidence="2">
    <location>
        <begin position="1612"/>
        <end position="1635"/>
    </location>
</feature>
<dbReference type="InterPro" id="IPR009057">
    <property type="entry name" value="Homeodomain-like_sf"/>
</dbReference>
<feature type="region of interest" description="Disordered" evidence="2">
    <location>
        <begin position="699"/>
        <end position="748"/>
    </location>
</feature>
<evidence type="ECO:0000259" key="4">
    <source>
        <dbReference type="PROSITE" id="PS51294"/>
    </source>
</evidence>
<sequence>MASMPSSSSSSSTLAAGTSTRSTTLSSPYLSFSINTNQHFPSQPLTTHDSSAQPNALKHRRVSLALPSSPRVVKTPAFRDEMALSDSSANPRTGASSNHNGSGNTSLKSKLGRTDDMNLQLSQDLYSTFDESEGDVGTEGDLEVGNGGDAEDLDFNEEDARVSVGMPEQSKKKRGRAKKPVNGDGILPPSAIASSSVTTTPVGVAPEKKPRKKWTEEETNELIKGCQKHGVGNWKTILQDKSLKFCDRTAVDLKDRFRTRFPDAYKDHYPNARTHLSSKVRSIQPDGTQLFTKMRNKKRRPFTPEEDAALKAGYEQHGTLWAVIARMTIFVLSGRKSTDLRDRFRNAYPDLYAAAGYKPRAYAGAGKEREKEREREREREKMIKEREDSEGADSASTPAASTGGTPGPPPSTRSSRRPSTSSVTSPVTKGTPTLLLAPGSSTPSTTTFSYKFRAVDDSTTVGPLSASASTSTFPQSTFLASSSTFGGASTSTSNSSMFPPTFVGAPSDGVAGPVRNRKRRHTSHGHLLRGGTKSVPQSAVCSEDEGGHNMLSAGGGGDGVFSDGEGPTSPITARNDKGKDRDRAVFKVPPLPMAKIKSQQGHAQASVTSGRLHIPPPEKGLQDGTQPQDGDSSGKLAGRIRGKPKSHRSHSLSPTKPSLGLQPLPEGTAVGPHGGISMDDTMTSSVNPYFLHTSFGFQRHGQNQTHREPRSPAEPSKAERDGVKQQGSESQSQSSRRDDDDSHSLGLGMSGLDLAMDMGGIDDLGLGPMMSMDLVSMDVDDQLSLGGMSGLGLGVGLGHGSMGMDLDHRESGRDVVMGGPEADADPLDIPEFYPNGAHVGMEGHWSANGKGKLAEEGGAETAGTQDKLKGSGNGRKARKDDTSVQTSSKKDESNGSLTINTGSNNAFGGTIGKSAWGAKDWLSPNPRLDPTSSSPSNLPLSMTSAFFSPQTHHSESGEDTDTDMDVQQDGDIDLEPRYDHDYDYDYEYDTSASVSANFSPASASISLSGLSGSLSISASASASASVSPLSSFNTLNHGVMDRYDLLAPSTSLHGTYSSAEFSSAMSDVGVGSSSDLYGHHSHHGHHGFGNHYSSIGSLLSGTYSGYHGSSASAVGASSGSGAQGYSGAYPSTVFGYGYNGAPVPGHYSQIAGDLISGRGGWGVGLGLVGLGLGSWEGGSAASGEVGGSGGAGEGSSGNATSTHSRRHGQAHTHTPSLTAINELSMSSVAVDENHGQRNGVEKVGGSVGEGGSSQGQTPDNAQNLADSESPRKNTRGRKTERQLQGTPFLVSTSNAAGPSSHPSNATGRPPITPSSDPSSSKASHSLSMGSISDTKFEMSDLVDMTRVENLDAGVGSGSILVDAQQPHVVEGSRTRDASVDQDRHDQHHQQPELQRAGKDDSEQHATPPATPLMRQPRPIPTGTRRASQGAASGLQSGFMAGFGLSSTSGNGALVQPFNGVGGSHFVGQAGYGFEEGGIIGGQANMSQHARSVSVPPSEARNSSNVDPGVLFGSSFDDVSLNGYSQNGYSFAHSQHSGATPSFFNVAPSQLSSSSTLADALSPPRAMSHSNSSSSILSSTSSSSSSGTSSIVAAGRRRHHHRASSASMYSVRTGDDVSFRHDHPQVQHTHTAEGRRNLQSQDSQNMLTPLFNSRLILSPDSPSALSPTTPLNSQSSESEAHDDQQQHNPTTPRRTHNRLSSENLETPHADLNDADSSSWRPSTSSGLPSSQPQHNFSSHGFSSGELSNVPYLDLHYFNNSFSHHGYAHGAGTGTNLGASDAQTFTSAAVLGFEALDPAKSWQGLALDLAHRTGIANNNHAFNALQNNFAGTSISPQIGSYLPYQPTPQSSGVVNPANLTSSPPTSALKTVRQRHHVRPSLPLSMQIPKNLTSDGFLSPTHNASRHNPLNSGGPSGNSNLAETLASMKDSPVLTASMGSPPSKNSTVRQGHGKLRSSSRSVSSGGFSLSRSGASTPVPGNTGGGANLTRSLSHHRGQSTASSSPGSHPRSSGPAGICPQDLVLPSSLGDNKRKRASWDGGLV</sequence>
<feature type="compositionally biased region" description="Basic residues" evidence="2">
    <location>
        <begin position="638"/>
        <end position="650"/>
    </location>
</feature>
<feature type="domain" description="HTH myb-type" evidence="4">
    <location>
        <begin position="207"/>
        <end position="265"/>
    </location>
</feature>
<feature type="compositionally biased region" description="Basic and acidic residues" evidence="2">
    <location>
        <begin position="574"/>
        <end position="585"/>
    </location>
</feature>
<feature type="region of interest" description="Disordered" evidence="2">
    <location>
        <begin position="363"/>
        <end position="443"/>
    </location>
</feature>
<feature type="region of interest" description="Disordered" evidence="2">
    <location>
        <begin position="1554"/>
        <end position="1640"/>
    </location>
</feature>
<feature type="compositionally biased region" description="Low complexity" evidence="2">
    <location>
        <begin position="417"/>
        <end position="443"/>
    </location>
</feature>
<dbReference type="PANTHER" id="PTHR46734:SF1">
    <property type="entry name" value="TELOMERIC REPEAT-BINDING FACTOR 1"/>
    <property type="match status" value="1"/>
</dbReference>
<feature type="compositionally biased region" description="Low complexity" evidence="2">
    <location>
        <begin position="1313"/>
        <end position="1330"/>
    </location>
</feature>
<feature type="compositionally biased region" description="Polar residues" evidence="2">
    <location>
        <begin position="1685"/>
        <end position="1703"/>
    </location>
</feature>
<feature type="region of interest" description="Disordered" evidence="2">
    <location>
        <begin position="129"/>
        <end position="216"/>
    </location>
</feature>
<feature type="compositionally biased region" description="Polar residues" evidence="2">
    <location>
        <begin position="1713"/>
        <end position="1740"/>
    </location>
</feature>
<feature type="compositionally biased region" description="Basic and acidic residues" evidence="2">
    <location>
        <begin position="705"/>
        <end position="723"/>
    </location>
</feature>
<feature type="compositionally biased region" description="Polar residues" evidence="2">
    <location>
        <begin position="1659"/>
        <end position="1676"/>
    </location>
</feature>
<dbReference type="InterPro" id="IPR017930">
    <property type="entry name" value="Myb_dom"/>
</dbReference>
<proteinExistence type="predicted"/>
<evidence type="ECO:0000259" key="3">
    <source>
        <dbReference type="PROSITE" id="PS50090"/>
    </source>
</evidence>
<dbReference type="STRING" id="181874.A0A409YYA3"/>
<feature type="compositionally biased region" description="Low complexity" evidence="2">
    <location>
        <begin position="394"/>
        <end position="403"/>
    </location>
</feature>